<dbReference type="PANTHER" id="PTHR47505:SF1">
    <property type="entry name" value="DNA UTILIZATION PROTEIN YHGH"/>
    <property type="match status" value="1"/>
</dbReference>
<dbReference type="InterPro" id="IPR029057">
    <property type="entry name" value="PRTase-like"/>
</dbReference>
<comment type="similarity">
    <text evidence="1">Belongs to the ComF/GntX family.</text>
</comment>
<accession>A0A6J6E4T2</accession>
<evidence type="ECO:0000313" key="3">
    <source>
        <dbReference type="EMBL" id="CAB4571550.1"/>
    </source>
</evidence>
<reference evidence="3" key="1">
    <citation type="submission" date="2020-05" db="EMBL/GenBank/DDBJ databases">
        <authorList>
            <person name="Chiriac C."/>
            <person name="Salcher M."/>
            <person name="Ghai R."/>
            <person name="Kavagutti S V."/>
        </authorList>
    </citation>
    <scope>NUCLEOTIDE SEQUENCE</scope>
</reference>
<evidence type="ECO:0000256" key="1">
    <source>
        <dbReference type="ARBA" id="ARBA00008007"/>
    </source>
</evidence>
<dbReference type="InterPro" id="IPR000836">
    <property type="entry name" value="PRTase_dom"/>
</dbReference>
<proteinExistence type="inferred from homology"/>
<dbReference type="AlphaFoldDB" id="A0A6J6E4T2"/>
<organism evidence="3">
    <name type="scientific">freshwater metagenome</name>
    <dbReference type="NCBI Taxonomy" id="449393"/>
    <lineage>
        <taxon>unclassified sequences</taxon>
        <taxon>metagenomes</taxon>
        <taxon>ecological metagenomes</taxon>
    </lineage>
</organism>
<name>A0A6J6E4T2_9ZZZZ</name>
<protein>
    <submittedName>
        <fullName evidence="3">Unannotated protein</fullName>
    </submittedName>
</protein>
<dbReference type="PANTHER" id="PTHR47505">
    <property type="entry name" value="DNA UTILIZATION PROTEIN YHGH"/>
    <property type="match status" value="1"/>
</dbReference>
<dbReference type="InterPro" id="IPR051910">
    <property type="entry name" value="ComF/GntX_DNA_util-trans"/>
</dbReference>
<dbReference type="Gene3D" id="3.40.50.2020">
    <property type="match status" value="1"/>
</dbReference>
<gene>
    <name evidence="3" type="ORF">UFOPK1684_00754</name>
</gene>
<dbReference type="CDD" id="cd06223">
    <property type="entry name" value="PRTases_typeI"/>
    <property type="match status" value="1"/>
</dbReference>
<evidence type="ECO:0000256" key="2">
    <source>
        <dbReference type="SAM" id="MobiDB-lite"/>
    </source>
</evidence>
<dbReference type="SUPFAM" id="SSF53271">
    <property type="entry name" value="PRTase-like"/>
    <property type="match status" value="1"/>
</dbReference>
<sequence>MLHPLLSLLAPLSCAGCFRPDIALCSRCLARLHTPLARPSIAVATALWGVPVISGGAYRGARRRVVSAIKDGGVRRLTAALVSQAMIRELAELGQRHPGLVLVPVPPSAKGFFLRGFWPTELIARALSRGAGGFPVLRSLSPGHLVLGDLLAGFRHTPRPRTKRLSRRWAHVGVRGMPGASQVVLVDDVMVSGATLEACARALRRKGHSILAVYVVAHVPEPQRSPVPRAGGQVYSERTTLTRRT</sequence>
<feature type="region of interest" description="Disordered" evidence="2">
    <location>
        <begin position="225"/>
        <end position="245"/>
    </location>
</feature>
<dbReference type="EMBL" id="CAEZTM010000029">
    <property type="protein sequence ID" value="CAB4571550.1"/>
    <property type="molecule type" value="Genomic_DNA"/>
</dbReference>